<dbReference type="AlphaFoldDB" id="A0A154PKR0"/>
<dbReference type="EMBL" id="KQ434936">
    <property type="protein sequence ID" value="KZC11888.1"/>
    <property type="molecule type" value="Genomic_DNA"/>
</dbReference>
<evidence type="ECO:0000313" key="1">
    <source>
        <dbReference type="EMBL" id="KZC11888.1"/>
    </source>
</evidence>
<reference evidence="1 2" key="1">
    <citation type="submission" date="2015-07" db="EMBL/GenBank/DDBJ databases">
        <title>The genome of Dufourea novaeangliae.</title>
        <authorList>
            <person name="Pan H."/>
            <person name="Kapheim K."/>
        </authorList>
    </citation>
    <scope>NUCLEOTIDE SEQUENCE [LARGE SCALE GENOMIC DNA]</scope>
    <source>
        <strain evidence="1">0120121106</strain>
        <tissue evidence="1">Whole body</tissue>
    </source>
</reference>
<organism evidence="1 2">
    <name type="scientific">Dufourea novaeangliae</name>
    <name type="common">Sweat bee</name>
    <dbReference type="NCBI Taxonomy" id="178035"/>
    <lineage>
        <taxon>Eukaryota</taxon>
        <taxon>Metazoa</taxon>
        <taxon>Ecdysozoa</taxon>
        <taxon>Arthropoda</taxon>
        <taxon>Hexapoda</taxon>
        <taxon>Insecta</taxon>
        <taxon>Pterygota</taxon>
        <taxon>Neoptera</taxon>
        <taxon>Endopterygota</taxon>
        <taxon>Hymenoptera</taxon>
        <taxon>Apocrita</taxon>
        <taxon>Aculeata</taxon>
        <taxon>Apoidea</taxon>
        <taxon>Anthophila</taxon>
        <taxon>Halictidae</taxon>
        <taxon>Rophitinae</taxon>
        <taxon>Dufourea</taxon>
    </lineage>
</organism>
<keyword evidence="2" id="KW-1185">Reference proteome</keyword>
<dbReference type="Proteomes" id="UP000076502">
    <property type="component" value="Unassembled WGS sequence"/>
</dbReference>
<protein>
    <submittedName>
        <fullName evidence="1">Uncharacterized protein</fullName>
    </submittedName>
</protein>
<proteinExistence type="predicted"/>
<evidence type="ECO:0000313" key="2">
    <source>
        <dbReference type="Proteomes" id="UP000076502"/>
    </source>
</evidence>
<sequence length="89" mass="9836">MYIFTGVQYAEKREQSDGWSGRGTILSNVRRAKSKRDGGTQECAHGVHAVGCLAERSNDEWGSSSRQNHAAKKNRSESIYCGRSTLCIV</sequence>
<name>A0A154PKR0_DUFNO</name>
<accession>A0A154PKR0</accession>
<gene>
    <name evidence="1" type="ORF">WN55_03391</name>
</gene>